<dbReference type="InterPro" id="IPR023365">
    <property type="entry name" value="Sortase_dom-sf"/>
</dbReference>
<dbReference type="InterPro" id="IPR041999">
    <property type="entry name" value="Sortase_D_1"/>
</dbReference>
<accession>A0A841Q038</accession>
<name>A0A841Q038_9BACL</name>
<dbReference type="InterPro" id="IPR005754">
    <property type="entry name" value="Sortase"/>
</dbReference>
<dbReference type="AlphaFoldDB" id="A0A841Q038"/>
<evidence type="ECO:0000256" key="1">
    <source>
        <dbReference type="ARBA" id="ARBA00022801"/>
    </source>
</evidence>
<evidence type="ECO:0000313" key="4">
    <source>
        <dbReference type="Proteomes" id="UP000568839"/>
    </source>
</evidence>
<evidence type="ECO:0000256" key="2">
    <source>
        <dbReference type="PIRSR" id="PIRSR605754-1"/>
    </source>
</evidence>
<proteinExistence type="predicted"/>
<dbReference type="NCBIfam" id="NF033746">
    <property type="entry name" value="class_D_sortase"/>
    <property type="match status" value="1"/>
</dbReference>
<dbReference type="SUPFAM" id="SSF63817">
    <property type="entry name" value="Sortase"/>
    <property type="match status" value="1"/>
</dbReference>
<dbReference type="Pfam" id="PF04203">
    <property type="entry name" value="Sortase"/>
    <property type="match status" value="1"/>
</dbReference>
<keyword evidence="4" id="KW-1185">Reference proteome</keyword>
<dbReference type="EC" id="3.4.22.70" evidence="3"/>
<reference evidence="3 4" key="1">
    <citation type="submission" date="2020-08" db="EMBL/GenBank/DDBJ databases">
        <title>Genomic Encyclopedia of Type Strains, Phase IV (KMG-IV): sequencing the most valuable type-strain genomes for metagenomic binning, comparative biology and taxonomic classification.</title>
        <authorList>
            <person name="Goeker M."/>
        </authorList>
    </citation>
    <scope>NUCLEOTIDE SEQUENCE [LARGE SCALE GENOMIC DNA]</scope>
    <source>
        <strain evidence="3 4">DSM 21769</strain>
    </source>
</reference>
<sequence>MNKLLLTIMCAGLLISAYYGIQWWQSSQAVETVSLEETREWNLKETEAVSNESSVRQDEWSTDSPAIMSDEWDTYDTGDDVGRLVIPGLEKGYTTYWGADDDTLERGVGMYVSEWTTTPDQKRHTVLSGHRDTVFTELGEVDEGDSIVVEFGEKRYEYKVENIWITDPEDQTVIVDKDTPTLTLTTCYPLDYIGNAPERYIIQSELVQVLDI</sequence>
<feature type="active site" description="Acyl-thioester intermediate" evidence="2">
    <location>
        <position position="187"/>
    </location>
</feature>
<dbReference type="Gene3D" id="2.40.260.10">
    <property type="entry name" value="Sortase"/>
    <property type="match status" value="1"/>
</dbReference>
<comment type="caution">
    <text evidence="3">The sequence shown here is derived from an EMBL/GenBank/DDBJ whole genome shotgun (WGS) entry which is preliminary data.</text>
</comment>
<dbReference type="NCBIfam" id="TIGR01076">
    <property type="entry name" value="sortase_fam"/>
    <property type="match status" value="1"/>
</dbReference>
<keyword evidence="1 3" id="KW-0378">Hydrolase</keyword>
<gene>
    <name evidence="3" type="ORF">HNR44_002833</name>
</gene>
<organism evidence="3 4">
    <name type="scientific">Geomicrobium halophilum</name>
    <dbReference type="NCBI Taxonomy" id="549000"/>
    <lineage>
        <taxon>Bacteria</taxon>
        <taxon>Bacillati</taxon>
        <taxon>Bacillota</taxon>
        <taxon>Bacilli</taxon>
        <taxon>Bacillales</taxon>
        <taxon>Geomicrobium</taxon>
    </lineage>
</organism>
<dbReference type="GO" id="GO:0016787">
    <property type="term" value="F:hydrolase activity"/>
    <property type="evidence" value="ECO:0007669"/>
    <property type="project" value="UniProtKB-KW"/>
</dbReference>
<dbReference type="CDD" id="cd05828">
    <property type="entry name" value="Sortase_D_1"/>
    <property type="match status" value="1"/>
</dbReference>
<feature type="active site" description="Proton donor/acceptor" evidence="2">
    <location>
        <position position="130"/>
    </location>
</feature>
<dbReference type="RefSeq" id="WP_184404906.1">
    <property type="nucleotide sequence ID" value="NZ_JACHHJ010000004.1"/>
</dbReference>
<protein>
    <submittedName>
        <fullName evidence="3">Sortase A</fullName>
        <ecNumber evidence="3">3.4.22.70</ecNumber>
    </submittedName>
</protein>
<dbReference type="InterPro" id="IPR053525">
    <property type="entry name" value="Sortase_D"/>
</dbReference>
<dbReference type="Proteomes" id="UP000568839">
    <property type="component" value="Unassembled WGS sequence"/>
</dbReference>
<dbReference type="EMBL" id="JACHHJ010000004">
    <property type="protein sequence ID" value="MBB6450843.1"/>
    <property type="molecule type" value="Genomic_DNA"/>
</dbReference>
<evidence type="ECO:0000313" key="3">
    <source>
        <dbReference type="EMBL" id="MBB6450843.1"/>
    </source>
</evidence>